<dbReference type="EMBL" id="BK010831">
    <property type="protein sequence ID" value="DAC79771.1"/>
    <property type="molecule type" value="Genomic_DNA"/>
</dbReference>
<geneLocation type="plasmid" evidence="3">
    <name>pNRC200</name>
</geneLocation>
<sequence length="63" mass="6993">MARNQGPVTDEEFDELHEEMDEQRDQLHEDLAENLGGDSDDYDVRRDVDGSSSSGEAVTHGGE</sequence>
<evidence type="ECO:0000256" key="1">
    <source>
        <dbReference type="SAM" id="MobiDB-lite"/>
    </source>
</evidence>
<reference evidence="2" key="2">
    <citation type="journal article" date="2015" name="Life">
        <title>A manual curation strategy to improve genome annotation: application to a set of haloarchael genomes.</title>
        <authorList>
            <person name="Pfeiffer F."/>
            <person name="Oesterhelt D."/>
        </authorList>
    </citation>
    <scope>NUCLEOTIDE SEQUENCE</scope>
    <source>
        <strain evidence="2">NRC-1</strain>
        <plasmid evidence="2">pNRC100</plasmid>
        <plasmid evidence="3">pNRC200</plasmid>
    </source>
</reference>
<proteinExistence type="predicted"/>
<reference evidence="2" key="1">
    <citation type="journal article" date="2008" name="Genomics">
        <title>Evolution in the laboratory: the genome of Halobacterium salinarum strain R1 compared to that of strain NRC-1.</title>
        <authorList>
            <person name="Pfeiffer F."/>
            <person name="Schuster S.C."/>
            <person name="Broicher A."/>
            <person name="Falb M."/>
            <person name="Palm P."/>
            <person name="Rodewald K."/>
            <person name="Ruepp A."/>
            <person name="Soppa J."/>
            <person name="Tittor J."/>
            <person name="Oesterhelt D."/>
        </authorList>
    </citation>
    <scope>NUCLEOTIDE SEQUENCE</scope>
    <source>
        <strain evidence="2">NRC-1</strain>
        <plasmid evidence="2">pNRC100</plasmid>
        <plasmid evidence="3">pNRC200</plasmid>
    </source>
</reference>
<keyword evidence="2" id="KW-0614">Plasmid</keyword>
<dbReference type="RefSeq" id="WP_012289581.1">
    <property type="nucleotide sequence ID" value="NC_001869.1"/>
</dbReference>
<evidence type="ECO:0000313" key="3">
    <source>
        <dbReference type="EMBL" id="DAC79771.1"/>
    </source>
</evidence>
<geneLocation type="plasmid" evidence="2">
    <name>pNRC100</name>
</geneLocation>
<protein>
    <submittedName>
        <fullName evidence="2">Uncharacterized protein</fullName>
    </submittedName>
</protein>
<organism evidence="2">
    <name type="scientific">Halobacterium salinarum (strain ATCC 700922 / JCM 11081 / NRC-1)</name>
    <name type="common">Halobacterium halobium</name>
    <dbReference type="NCBI Taxonomy" id="64091"/>
    <lineage>
        <taxon>Archaea</taxon>
        <taxon>Methanobacteriati</taxon>
        <taxon>Methanobacteriota</taxon>
        <taxon>Stenosarchaea group</taxon>
        <taxon>Halobacteria</taxon>
        <taxon>Halobacteriales</taxon>
        <taxon>Halobacteriaceae</taxon>
        <taxon>Halobacterium</taxon>
        <taxon>Halobacterium salinarum NRC-34001</taxon>
    </lineage>
</organism>
<gene>
    <name evidence="3" type="ORF">VNG_6123a</name>
    <name evidence="2" type="ORF">VNG_7088a</name>
</gene>
<name>A0A510NA68_HALSA</name>
<feature type="compositionally biased region" description="Acidic residues" evidence="1">
    <location>
        <begin position="9"/>
        <end position="22"/>
    </location>
</feature>
<accession>A0A510NA68</accession>
<evidence type="ECO:0000313" key="2">
    <source>
        <dbReference type="EMBL" id="DAC79574.1"/>
    </source>
</evidence>
<reference evidence="2" key="3">
    <citation type="journal article" date="2019" name="Microbiol. Resour. Announc.">
        <title>The genome of the Halobacterium salinarum type strain is closely related to that of the laboratory strains NRC-1 and R1.</title>
        <authorList>
            <person name="Pfeiffer F."/>
            <person name="Marchfelder A."/>
            <person name="Habermann B.H."/>
            <person name="Dyall-Smith M."/>
        </authorList>
    </citation>
    <scope>NUCLEOTIDE SEQUENCE</scope>
    <source>
        <strain evidence="2">NRC-1</strain>
        <plasmid evidence="2">pNRC100</plasmid>
        <plasmid evidence="3">pNRC200</plasmid>
    </source>
</reference>
<dbReference type="EMBL" id="BK010830">
    <property type="protein sequence ID" value="DAC79574.1"/>
    <property type="molecule type" value="Genomic_DNA"/>
</dbReference>
<feature type="region of interest" description="Disordered" evidence="1">
    <location>
        <begin position="1"/>
        <end position="63"/>
    </location>
</feature>
<dbReference type="AlphaFoldDB" id="A0A510NA68"/>
<dbReference type="GeneID" id="31819100"/>